<name>A0ACD5A320_SYNEL</name>
<dbReference type="EMBL" id="CP143530">
    <property type="protein sequence ID" value="WVS92258.1"/>
    <property type="molecule type" value="Genomic_DNA"/>
</dbReference>
<protein>
    <submittedName>
        <fullName evidence="1">Uncharacterized protein</fullName>
    </submittedName>
</protein>
<proteinExistence type="predicted"/>
<reference evidence="1" key="1">
    <citation type="submission" date="2024-01" db="EMBL/GenBank/DDBJ databases">
        <title>De novo genome assembly and pan-genome analysis of the fast-growing Indian isolates of Synechococcus elongatus: Potential chassis for bioproduction.</title>
        <authorList>
            <person name="Jain V.S."/>
            <person name="Schubert M.G."/>
            <person name="Pritam P."/>
            <person name="Sarnaik A.P."/>
            <person name="Jaiswal D."/>
            <person name="Church G.M."/>
            <person name="Wangikar P."/>
        </authorList>
    </citation>
    <scope>NUCLEOTIDE SEQUENCE</scope>
    <source>
        <strain evidence="1">PCC 11801</strain>
    </source>
</reference>
<organism evidence="1 2">
    <name type="scientific">Synechococcus elongatus PCC 11801</name>
    <dbReference type="NCBI Taxonomy" id="2219813"/>
    <lineage>
        <taxon>Bacteria</taxon>
        <taxon>Bacillati</taxon>
        <taxon>Cyanobacteriota</taxon>
        <taxon>Cyanophyceae</taxon>
        <taxon>Synechococcales</taxon>
        <taxon>Synechococcaceae</taxon>
        <taxon>Synechococcus</taxon>
    </lineage>
</organism>
<dbReference type="Proteomes" id="UP000267249">
    <property type="component" value="Plasmid p11801_3"/>
</dbReference>
<accession>A0ACD5A320</accession>
<keyword evidence="1" id="KW-0614">Plasmid</keyword>
<evidence type="ECO:0000313" key="1">
    <source>
        <dbReference type="EMBL" id="WVS92258.1"/>
    </source>
</evidence>
<geneLocation type="plasmid" evidence="1 2">
    <name>p11801_3</name>
</geneLocation>
<evidence type="ECO:0000313" key="2">
    <source>
        <dbReference type="Proteomes" id="UP000267249"/>
    </source>
</evidence>
<gene>
    <name evidence="1" type="ORF">DOP62_14300</name>
</gene>
<sequence>MPNQFDKQTQRVIELASNPPSLAEHGTNRHAKQTTGGKKFGIEYQVARIARDFPEILERMKRGEFRSVRQAAIAAGILRPKPKQPFISIPSDADPETLAAIISEHLISDPETIRATAEALLAKLPKSRPH</sequence>